<dbReference type="Proteomes" id="UP001180737">
    <property type="component" value="Unassembled WGS sequence"/>
</dbReference>
<name>A0ABU2Z3B0_9ACTN</name>
<evidence type="ECO:0000313" key="2">
    <source>
        <dbReference type="Proteomes" id="UP001180737"/>
    </source>
</evidence>
<comment type="caution">
    <text evidence="1">The sequence shown here is derived from an EMBL/GenBank/DDBJ whole genome shotgun (WGS) entry which is preliminary data.</text>
</comment>
<organism evidence="1 2">
    <name type="scientific">Streptomyces gottesmaniae</name>
    <dbReference type="NCBI Taxonomy" id="3075518"/>
    <lineage>
        <taxon>Bacteria</taxon>
        <taxon>Bacillati</taxon>
        <taxon>Actinomycetota</taxon>
        <taxon>Actinomycetes</taxon>
        <taxon>Kitasatosporales</taxon>
        <taxon>Streptomycetaceae</taxon>
        <taxon>Streptomyces</taxon>
    </lineage>
</organism>
<dbReference type="EMBL" id="JAVRFJ010000026">
    <property type="protein sequence ID" value="MDT0571070.1"/>
    <property type="molecule type" value="Genomic_DNA"/>
</dbReference>
<proteinExistence type="predicted"/>
<accession>A0ABU2Z3B0</accession>
<gene>
    <name evidence="1" type="ORF">RM704_27015</name>
</gene>
<reference evidence="1" key="1">
    <citation type="submission" date="2024-05" db="EMBL/GenBank/DDBJ databases">
        <title>30 novel species of actinomycetes from the DSMZ collection.</title>
        <authorList>
            <person name="Nouioui I."/>
        </authorList>
    </citation>
    <scope>NUCLEOTIDE SEQUENCE</scope>
    <source>
        <strain evidence="1">DSM 3412</strain>
    </source>
</reference>
<protein>
    <submittedName>
        <fullName evidence="1">Uncharacterized protein</fullName>
    </submittedName>
</protein>
<keyword evidence="2" id="KW-1185">Reference proteome</keyword>
<evidence type="ECO:0000313" key="1">
    <source>
        <dbReference type="EMBL" id="MDT0571070.1"/>
    </source>
</evidence>
<dbReference type="RefSeq" id="WP_033531820.1">
    <property type="nucleotide sequence ID" value="NZ_JAVRFJ010000026.1"/>
</dbReference>
<sequence>MAASEDFAAVCRRASEALEGCEGYFLERVSADTARADGCVDIFLRLGPSAPDVMVSLTGVVWTSMGAVLDMDAAFVDEIRVKHVPGSDPSWPEGLSGPGARPPGFPDVAWLTVEGPVPVEVVAKTITVFVAQVY</sequence>